<accession>A0A9W8UUB4</accession>
<dbReference type="EMBL" id="JAOQAV010000194">
    <property type="protein sequence ID" value="KAJ4176395.1"/>
    <property type="molecule type" value="Genomic_DNA"/>
</dbReference>
<sequence length="134" mass="15001">MSYTPRVLLVVCAYDLSGVLSPEQWRQLAQKRPRNKKGVTYQEAAVRYGSGDILQWHFNNGIPFEVTEEVVKAAAENEESGKEILALLLDKRGTEIQITEEVVKAAAENEESGKEILALLLDKRGTEIQITEEV</sequence>
<protein>
    <submittedName>
        <fullName evidence="1">Uncharacterized protein</fullName>
    </submittedName>
</protein>
<dbReference type="AlphaFoldDB" id="A0A9W8UUB4"/>
<reference evidence="1" key="1">
    <citation type="submission" date="2022-09" db="EMBL/GenBank/DDBJ databases">
        <title>Fusarium specimens isolated from Avocado Roots.</title>
        <authorList>
            <person name="Stajich J."/>
            <person name="Roper C."/>
            <person name="Heimlech-Rivalta G."/>
        </authorList>
    </citation>
    <scope>NUCLEOTIDE SEQUENCE</scope>
    <source>
        <strain evidence="1">A02</strain>
    </source>
</reference>
<dbReference type="InterPro" id="IPR055530">
    <property type="entry name" value="DUF7104"/>
</dbReference>
<name>A0A9W8UUB4_9HYPO</name>
<keyword evidence="2" id="KW-1185">Reference proteome</keyword>
<dbReference type="Pfam" id="PF23397">
    <property type="entry name" value="DUF7104"/>
    <property type="match status" value="3"/>
</dbReference>
<gene>
    <name evidence="1" type="ORF">NW755_014436</name>
</gene>
<comment type="caution">
    <text evidence="1">The sequence shown here is derived from an EMBL/GenBank/DDBJ whole genome shotgun (WGS) entry which is preliminary data.</text>
</comment>
<proteinExistence type="predicted"/>
<dbReference type="Gene3D" id="1.20.5.340">
    <property type="match status" value="1"/>
</dbReference>
<dbReference type="Proteomes" id="UP001152087">
    <property type="component" value="Unassembled WGS sequence"/>
</dbReference>
<feature type="non-terminal residue" evidence="1">
    <location>
        <position position="134"/>
    </location>
</feature>
<organism evidence="1 2">
    <name type="scientific">Fusarium falciforme</name>
    <dbReference type="NCBI Taxonomy" id="195108"/>
    <lineage>
        <taxon>Eukaryota</taxon>
        <taxon>Fungi</taxon>
        <taxon>Dikarya</taxon>
        <taxon>Ascomycota</taxon>
        <taxon>Pezizomycotina</taxon>
        <taxon>Sordariomycetes</taxon>
        <taxon>Hypocreomycetidae</taxon>
        <taxon>Hypocreales</taxon>
        <taxon>Nectriaceae</taxon>
        <taxon>Fusarium</taxon>
        <taxon>Fusarium solani species complex</taxon>
    </lineage>
</organism>
<evidence type="ECO:0000313" key="2">
    <source>
        <dbReference type="Proteomes" id="UP001152087"/>
    </source>
</evidence>
<evidence type="ECO:0000313" key="1">
    <source>
        <dbReference type="EMBL" id="KAJ4176395.1"/>
    </source>
</evidence>